<dbReference type="InterPro" id="IPR047641">
    <property type="entry name" value="ABC_transpr_MalK/UgpC-like"/>
</dbReference>
<evidence type="ECO:0000256" key="6">
    <source>
        <dbReference type="ARBA" id="ARBA00023136"/>
    </source>
</evidence>
<dbReference type="Pfam" id="PF08402">
    <property type="entry name" value="TOBE_2"/>
    <property type="match status" value="1"/>
</dbReference>
<dbReference type="PROSITE" id="PS00211">
    <property type="entry name" value="ABC_TRANSPORTER_1"/>
    <property type="match status" value="1"/>
</dbReference>
<evidence type="ECO:0000259" key="7">
    <source>
        <dbReference type="PROSITE" id="PS50893"/>
    </source>
</evidence>
<dbReference type="InterPro" id="IPR027417">
    <property type="entry name" value="P-loop_NTPase"/>
</dbReference>
<dbReference type="SUPFAM" id="SSF50331">
    <property type="entry name" value="MOP-like"/>
    <property type="match status" value="1"/>
</dbReference>
<accession>A0A099YCR0</accession>
<gene>
    <name evidence="8" type="ORF">LX03_02615</name>
</gene>
<reference evidence="8 9" key="1">
    <citation type="submission" date="2014-09" db="EMBL/GenBank/DDBJ databases">
        <title>Lactobacillus mucosae CRL573 Genome Sequencing.</title>
        <authorList>
            <person name="Bleckwedel J."/>
            <person name="Teran L.C."/>
            <person name="Bonacina J."/>
            <person name="Saavedra L."/>
            <person name="Mozzi F.B."/>
            <person name="Raya R.R."/>
        </authorList>
    </citation>
    <scope>NUCLEOTIDE SEQUENCE [LARGE SCALE GENOMIC DNA]</scope>
    <source>
        <strain evidence="8 9">CRL573</strain>
    </source>
</reference>
<dbReference type="Gene3D" id="3.40.50.300">
    <property type="entry name" value="P-loop containing nucleotide triphosphate hydrolases"/>
    <property type="match status" value="1"/>
</dbReference>
<evidence type="ECO:0000256" key="1">
    <source>
        <dbReference type="ARBA" id="ARBA00022448"/>
    </source>
</evidence>
<evidence type="ECO:0000256" key="5">
    <source>
        <dbReference type="ARBA" id="ARBA00022967"/>
    </source>
</evidence>
<dbReference type="AlphaFoldDB" id="A0A099YCR0"/>
<sequence length="370" mass="41228">MSIELKNLSKSYDGNTLTLKDVSVRIETGEFFAIVGPSGCGKSTLLRMIAGLIPATDGNVLIDEKDVTNLPPQDRNLTMVFQNYALFPFLTVKDNVAFGLKARKVDQTKIDQRVVKALEMVDLAELGDRKPKELSGGQRQRVALARAIASDAKICLMDEPLSNLDAQLRTKMRAEIRELQQHLGLTVIYVTHDQVEAMTMADRIMVLHDHEVQQIGTPLQIYQDPRNAFVGQFFGTPRMNLLETTPNEGQLQTAAPLYFAKPAEIEPHNCLIGIRPVNLTILTDVSDANARIENVEYLGTQLIIEATMDDGQEVRIVQDTEQADLYGVNQRIKIVPNGKFFIFDQKGQRIGQGEEEIEDGTITEAKYALS</sequence>
<evidence type="ECO:0000313" key="8">
    <source>
        <dbReference type="EMBL" id="KGL67206.1"/>
    </source>
</evidence>
<dbReference type="GO" id="GO:0016887">
    <property type="term" value="F:ATP hydrolysis activity"/>
    <property type="evidence" value="ECO:0007669"/>
    <property type="project" value="InterPro"/>
</dbReference>
<dbReference type="Pfam" id="PF00005">
    <property type="entry name" value="ABC_tran"/>
    <property type="match status" value="1"/>
</dbReference>
<dbReference type="PANTHER" id="PTHR43875:SF15">
    <property type="entry name" value="TREHALOSE IMPORT ATP-BINDING PROTEIN SUGC"/>
    <property type="match status" value="1"/>
</dbReference>
<dbReference type="GO" id="GO:0140359">
    <property type="term" value="F:ABC-type transporter activity"/>
    <property type="evidence" value="ECO:0007669"/>
    <property type="project" value="UniProtKB-ARBA"/>
</dbReference>
<dbReference type="EMBL" id="JROC01000026">
    <property type="protein sequence ID" value="KGL67206.1"/>
    <property type="molecule type" value="Genomic_DNA"/>
</dbReference>
<dbReference type="InterPro" id="IPR003593">
    <property type="entry name" value="AAA+_ATPase"/>
</dbReference>
<organism evidence="8 9">
    <name type="scientific">Limosilactobacillus mucosae</name>
    <name type="common">Lactobacillus mucosae</name>
    <dbReference type="NCBI Taxonomy" id="97478"/>
    <lineage>
        <taxon>Bacteria</taxon>
        <taxon>Bacillati</taxon>
        <taxon>Bacillota</taxon>
        <taxon>Bacilli</taxon>
        <taxon>Lactobacillales</taxon>
        <taxon>Lactobacillaceae</taxon>
        <taxon>Limosilactobacillus</taxon>
    </lineage>
</organism>
<dbReference type="FunFam" id="3.40.50.300:FF:000042">
    <property type="entry name" value="Maltose/maltodextrin ABC transporter, ATP-binding protein"/>
    <property type="match status" value="1"/>
</dbReference>
<name>A0A099YCR0_LIMMU</name>
<dbReference type="PANTHER" id="PTHR43875">
    <property type="entry name" value="MALTODEXTRIN IMPORT ATP-BINDING PROTEIN MSMX"/>
    <property type="match status" value="1"/>
</dbReference>
<keyword evidence="3" id="KW-0547">Nucleotide-binding</keyword>
<dbReference type="SUPFAM" id="SSF52540">
    <property type="entry name" value="P-loop containing nucleoside triphosphate hydrolases"/>
    <property type="match status" value="1"/>
</dbReference>
<dbReference type="InterPro" id="IPR012340">
    <property type="entry name" value="NA-bd_OB-fold"/>
</dbReference>
<dbReference type="Gene3D" id="2.40.50.100">
    <property type="match status" value="1"/>
</dbReference>
<dbReference type="InterPro" id="IPR017871">
    <property type="entry name" value="ABC_transporter-like_CS"/>
</dbReference>
<keyword evidence="1" id="KW-0813">Transport</keyword>
<feature type="domain" description="ABC transporter" evidence="7">
    <location>
        <begin position="3"/>
        <end position="234"/>
    </location>
</feature>
<keyword evidence="6" id="KW-0472">Membrane</keyword>
<dbReference type="PROSITE" id="PS50893">
    <property type="entry name" value="ABC_TRANSPORTER_2"/>
    <property type="match status" value="1"/>
</dbReference>
<proteinExistence type="predicted"/>
<dbReference type="InterPro" id="IPR003439">
    <property type="entry name" value="ABC_transporter-like_ATP-bd"/>
</dbReference>
<evidence type="ECO:0000313" key="9">
    <source>
        <dbReference type="Proteomes" id="UP000030001"/>
    </source>
</evidence>
<dbReference type="GO" id="GO:0055052">
    <property type="term" value="C:ATP-binding cassette (ABC) transporter complex, substrate-binding subunit-containing"/>
    <property type="evidence" value="ECO:0007669"/>
    <property type="project" value="TreeGrafter"/>
</dbReference>
<dbReference type="Proteomes" id="UP000030001">
    <property type="component" value="Unassembled WGS sequence"/>
</dbReference>
<dbReference type="SMART" id="SM00382">
    <property type="entry name" value="AAA"/>
    <property type="match status" value="1"/>
</dbReference>
<dbReference type="Gene3D" id="2.40.50.140">
    <property type="entry name" value="Nucleic acid-binding proteins"/>
    <property type="match status" value="1"/>
</dbReference>
<evidence type="ECO:0000256" key="3">
    <source>
        <dbReference type="ARBA" id="ARBA00022741"/>
    </source>
</evidence>
<protein>
    <submittedName>
        <fullName evidence="8">Glycerol-3-phosphate ABC transporter ATP-binding protein</fullName>
    </submittedName>
</protein>
<keyword evidence="4 8" id="KW-0067">ATP-binding</keyword>
<comment type="caution">
    <text evidence="8">The sequence shown here is derived from an EMBL/GenBank/DDBJ whole genome shotgun (WGS) entry which is preliminary data.</text>
</comment>
<keyword evidence="5" id="KW-1278">Translocase</keyword>
<dbReference type="InterPro" id="IPR008995">
    <property type="entry name" value="Mo/tungstate-bd_C_term_dom"/>
</dbReference>
<evidence type="ECO:0000256" key="4">
    <source>
        <dbReference type="ARBA" id="ARBA00022840"/>
    </source>
</evidence>
<dbReference type="InterPro" id="IPR013611">
    <property type="entry name" value="Transp-assoc_OB_typ2"/>
</dbReference>
<dbReference type="GO" id="GO:0005524">
    <property type="term" value="F:ATP binding"/>
    <property type="evidence" value="ECO:0007669"/>
    <property type="project" value="UniProtKB-KW"/>
</dbReference>
<keyword evidence="2" id="KW-1003">Cell membrane</keyword>
<evidence type="ECO:0000256" key="2">
    <source>
        <dbReference type="ARBA" id="ARBA00022475"/>
    </source>
</evidence>